<comment type="caution">
    <text evidence="1">The sequence shown here is derived from an EMBL/GenBank/DDBJ whole genome shotgun (WGS) entry which is preliminary data.</text>
</comment>
<gene>
    <name evidence="1" type="ORF">HT576_09110</name>
</gene>
<sequence length="117" mass="13005">MAMVSESELQMMLGDDLGSDVYHVQCVTDWLSIRILDVLARLGEGSIGDISEAVRMDFWETADRLSQLEDEGIIEVRGEDGQRQWSLAWDALHIHLGASEDGLQIVTTAEQRGEGDD</sequence>
<dbReference type="EMBL" id="JABURA010000001">
    <property type="protein sequence ID" value="NUB91178.1"/>
    <property type="molecule type" value="Genomic_DNA"/>
</dbReference>
<proteinExistence type="predicted"/>
<accession>A0A8J8GJJ8</accession>
<evidence type="ECO:0000313" key="1">
    <source>
        <dbReference type="EMBL" id="NUB91178.1"/>
    </source>
</evidence>
<name>A0A8J8GJJ8_9EURY</name>
<dbReference type="Proteomes" id="UP000728647">
    <property type="component" value="Unassembled WGS sequence"/>
</dbReference>
<organism evidence="1 2">
    <name type="scientific">Haloterrigena gelatinilytica</name>
    <dbReference type="NCBI Taxonomy" id="2741724"/>
    <lineage>
        <taxon>Archaea</taxon>
        <taxon>Methanobacteriati</taxon>
        <taxon>Methanobacteriota</taxon>
        <taxon>Stenosarchaea group</taxon>
        <taxon>Halobacteria</taxon>
        <taxon>Halobacteriales</taxon>
        <taxon>Natrialbaceae</taxon>
        <taxon>Haloterrigena</taxon>
    </lineage>
</organism>
<dbReference type="AlphaFoldDB" id="A0A8J8GJJ8"/>
<dbReference type="SUPFAM" id="SSF46785">
    <property type="entry name" value="Winged helix' DNA-binding domain"/>
    <property type="match status" value="1"/>
</dbReference>
<reference evidence="1" key="1">
    <citation type="submission" date="2020-06" db="EMBL/GenBank/DDBJ databases">
        <title>Haloterrigena sp. nov., an extremely halophilic archaeon isolated from a saline sediment.</title>
        <authorList>
            <person name="Liu B.-B."/>
        </authorList>
    </citation>
    <scope>NUCLEOTIDE SEQUENCE</scope>
    <source>
        <strain evidence="1">SYSU A121-1</strain>
    </source>
</reference>
<dbReference type="InterPro" id="IPR036390">
    <property type="entry name" value="WH_DNA-bd_sf"/>
</dbReference>
<protein>
    <submittedName>
        <fullName evidence="1">Lrp/AsnC family transcriptional regulator</fullName>
    </submittedName>
</protein>
<evidence type="ECO:0000313" key="2">
    <source>
        <dbReference type="Proteomes" id="UP000728647"/>
    </source>
</evidence>